<dbReference type="Proteomes" id="UP001286456">
    <property type="component" value="Unassembled WGS sequence"/>
</dbReference>
<feature type="transmembrane region" description="Helical" evidence="1">
    <location>
        <begin position="38"/>
        <end position="57"/>
    </location>
</feature>
<feature type="transmembrane region" description="Helical" evidence="1">
    <location>
        <begin position="95"/>
        <end position="115"/>
    </location>
</feature>
<keyword evidence="1" id="KW-0812">Transmembrane</keyword>
<protein>
    <recommendedName>
        <fullName evidence="4">Transmembrane protein</fullName>
    </recommendedName>
</protein>
<feature type="transmembrane region" description="Helical" evidence="1">
    <location>
        <begin position="63"/>
        <end position="83"/>
    </location>
</feature>
<evidence type="ECO:0000256" key="1">
    <source>
        <dbReference type="SAM" id="Phobius"/>
    </source>
</evidence>
<sequence length="137" mass="15485">MRWEGWVCSQMQRRCMGQAGLGRMWAELCARISARVRFVTRTEAFCLAFALRCLALLCLGGRGWVFCISMLHCIAGLVCRFFFPFASPLLCSVRDGIACGIWSWWWCMVIALVGYPELGGSSGLEKKQENLVVIFPF</sequence>
<gene>
    <name evidence="2" type="ORF">B0T19DRAFT_414552</name>
</gene>
<dbReference type="EMBL" id="JAUEPO010000002">
    <property type="protein sequence ID" value="KAK3332025.1"/>
    <property type="molecule type" value="Genomic_DNA"/>
</dbReference>
<reference evidence="2" key="2">
    <citation type="submission" date="2023-06" db="EMBL/GenBank/DDBJ databases">
        <authorList>
            <consortium name="Lawrence Berkeley National Laboratory"/>
            <person name="Haridas S."/>
            <person name="Hensen N."/>
            <person name="Bonometti L."/>
            <person name="Westerberg I."/>
            <person name="Brannstrom I.O."/>
            <person name="Guillou S."/>
            <person name="Cros-Aarteil S."/>
            <person name="Calhoun S."/>
            <person name="Kuo A."/>
            <person name="Mondo S."/>
            <person name="Pangilinan J."/>
            <person name="Riley R."/>
            <person name="Labutti K."/>
            <person name="Andreopoulos B."/>
            <person name="Lipzen A."/>
            <person name="Chen C."/>
            <person name="Yanf M."/>
            <person name="Daum C."/>
            <person name="Ng V."/>
            <person name="Clum A."/>
            <person name="Steindorff A."/>
            <person name="Ohm R."/>
            <person name="Martin F."/>
            <person name="Silar P."/>
            <person name="Natvig D."/>
            <person name="Lalanne C."/>
            <person name="Gautier V."/>
            <person name="Ament-Velasquez S.L."/>
            <person name="Kruys A."/>
            <person name="Hutchinson M.I."/>
            <person name="Powell A.J."/>
            <person name="Barry K."/>
            <person name="Miller A.N."/>
            <person name="Grigoriev I.V."/>
            <person name="Debuchy R."/>
            <person name="Gladieux P."/>
            <person name="Thoren M.H."/>
            <person name="Johannesson H."/>
        </authorList>
    </citation>
    <scope>NUCLEOTIDE SEQUENCE</scope>
    <source>
        <strain evidence="2">SMH4131-1</strain>
    </source>
</reference>
<keyword evidence="1" id="KW-0472">Membrane</keyword>
<comment type="caution">
    <text evidence="2">The sequence shown here is derived from an EMBL/GenBank/DDBJ whole genome shotgun (WGS) entry which is preliminary data.</text>
</comment>
<evidence type="ECO:0000313" key="3">
    <source>
        <dbReference type="Proteomes" id="UP001286456"/>
    </source>
</evidence>
<organism evidence="2 3">
    <name type="scientific">Cercophora scortea</name>
    <dbReference type="NCBI Taxonomy" id="314031"/>
    <lineage>
        <taxon>Eukaryota</taxon>
        <taxon>Fungi</taxon>
        <taxon>Dikarya</taxon>
        <taxon>Ascomycota</taxon>
        <taxon>Pezizomycotina</taxon>
        <taxon>Sordariomycetes</taxon>
        <taxon>Sordariomycetidae</taxon>
        <taxon>Sordariales</taxon>
        <taxon>Lasiosphaeriaceae</taxon>
        <taxon>Cercophora</taxon>
    </lineage>
</organism>
<dbReference type="AlphaFoldDB" id="A0AAE0IVV7"/>
<evidence type="ECO:0000313" key="2">
    <source>
        <dbReference type="EMBL" id="KAK3332025.1"/>
    </source>
</evidence>
<evidence type="ECO:0008006" key="4">
    <source>
        <dbReference type="Google" id="ProtNLM"/>
    </source>
</evidence>
<reference evidence="2" key="1">
    <citation type="journal article" date="2023" name="Mol. Phylogenet. Evol.">
        <title>Genome-scale phylogeny and comparative genomics of the fungal order Sordariales.</title>
        <authorList>
            <person name="Hensen N."/>
            <person name="Bonometti L."/>
            <person name="Westerberg I."/>
            <person name="Brannstrom I.O."/>
            <person name="Guillou S."/>
            <person name="Cros-Aarteil S."/>
            <person name="Calhoun S."/>
            <person name="Haridas S."/>
            <person name="Kuo A."/>
            <person name="Mondo S."/>
            <person name="Pangilinan J."/>
            <person name="Riley R."/>
            <person name="LaButti K."/>
            <person name="Andreopoulos B."/>
            <person name="Lipzen A."/>
            <person name="Chen C."/>
            <person name="Yan M."/>
            <person name="Daum C."/>
            <person name="Ng V."/>
            <person name="Clum A."/>
            <person name="Steindorff A."/>
            <person name="Ohm R.A."/>
            <person name="Martin F."/>
            <person name="Silar P."/>
            <person name="Natvig D.O."/>
            <person name="Lalanne C."/>
            <person name="Gautier V."/>
            <person name="Ament-Velasquez S.L."/>
            <person name="Kruys A."/>
            <person name="Hutchinson M.I."/>
            <person name="Powell A.J."/>
            <person name="Barry K."/>
            <person name="Miller A.N."/>
            <person name="Grigoriev I.V."/>
            <person name="Debuchy R."/>
            <person name="Gladieux P."/>
            <person name="Hiltunen Thoren M."/>
            <person name="Johannesson H."/>
        </authorList>
    </citation>
    <scope>NUCLEOTIDE SEQUENCE</scope>
    <source>
        <strain evidence="2">SMH4131-1</strain>
    </source>
</reference>
<keyword evidence="3" id="KW-1185">Reference proteome</keyword>
<keyword evidence="1" id="KW-1133">Transmembrane helix</keyword>
<accession>A0AAE0IVV7</accession>
<proteinExistence type="predicted"/>
<name>A0AAE0IVV7_9PEZI</name>